<feature type="domain" description="RNase H type-2" evidence="17">
    <location>
        <begin position="49"/>
        <end position="234"/>
    </location>
</feature>
<keyword evidence="8 14" id="KW-0963">Cytoplasm</keyword>
<reference evidence="18" key="1">
    <citation type="submission" date="2020-10" db="EMBL/GenBank/DDBJ databases">
        <authorList>
            <person name="Gilroy R."/>
        </authorList>
    </citation>
    <scope>NUCLEOTIDE SEQUENCE</scope>
    <source>
        <strain evidence="18">2830</strain>
    </source>
</reference>
<evidence type="ECO:0000256" key="15">
    <source>
        <dbReference type="PROSITE-ProRule" id="PRU01319"/>
    </source>
</evidence>
<dbReference type="InterPro" id="IPR001352">
    <property type="entry name" value="RNase_HII/HIII"/>
</dbReference>
<keyword evidence="13 14" id="KW-0464">Manganese</keyword>
<dbReference type="EC" id="3.1.26.4" evidence="6 14"/>
<dbReference type="SUPFAM" id="SSF53098">
    <property type="entry name" value="Ribonuclease H-like"/>
    <property type="match status" value="1"/>
</dbReference>
<dbReference type="InterPro" id="IPR022898">
    <property type="entry name" value="RNase_HII"/>
</dbReference>
<keyword evidence="9 14" id="KW-0540">Nuclease</keyword>
<comment type="subcellular location">
    <subcellularLocation>
        <location evidence="4 14">Cytoplasm</location>
    </subcellularLocation>
</comment>
<evidence type="ECO:0000256" key="14">
    <source>
        <dbReference type="HAMAP-Rule" id="MF_00052"/>
    </source>
</evidence>
<evidence type="ECO:0000256" key="6">
    <source>
        <dbReference type="ARBA" id="ARBA00012180"/>
    </source>
</evidence>
<proteinExistence type="inferred from homology"/>
<dbReference type="GO" id="GO:0003723">
    <property type="term" value="F:RNA binding"/>
    <property type="evidence" value="ECO:0007669"/>
    <property type="project" value="UniProtKB-UniRule"/>
</dbReference>
<name>A0A9D1HLW2_9FIRM</name>
<evidence type="ECO:0000256" key="4">
    <source>
        <dbReference type="ARBA" id="ARBA00004496"/>
    </source>
</evidence>
<dbReference type="InterPro" id="IPR036397">
    <property type="entry name" value="RNaseH_sf"/>
</dbReference>
<dbReference type="CDD" id="cd07182">
    <property type="entry name" value="RNase_HII_bacteria_HII_like"/>
    <property type="match status" value="1"/>
</dbReference>
<evidence type="ECO:0000256" key="2">
    <source>
        <dbReference type="ARBA" id="ARBA00001946"/>
    </source>
</evidence>
<comment type="cofactor">
    <cofactor evidence="2">
        <name>Mg(2+)</name>
        <dbReference type="ChEBI" id="CHEBI:18420"/>
    </cofactor>
</comment>
<evidence type="ECO:0000256" key="10">
    <source>
        <dbReference type="ARBA" id="ARBA00022723"/>
    </source>
</evidence>
<evidence type="ECO:0000256" key="1">
    <source>
        <dbReference type="ARBA" id="ARBA00000077"/>
    </source>
</evidence>
<gene>
    <name evidence="14" type="primary">rnhB</name>
    <name evidence="18" type="ORF">IAB00_03570</name>
</gene>
<feature type="binding site" evidence="14 15">
    <location>
        <position position="55"/>
    </location>
    <ligand>
        <name>a divalent metal cation</name>
        <dbReference type="ChEBI" id="CHEBI:60240"/>
    </ligand>
</feature>
<keyword evidence="11 14" id="KW-0255">Endonuclease</keyword>
<reference evidence="18" key="2">
    <citation type="journal article" date="2021" name="PeerJ">
        <title>Extensive microbial diversity within the chicken gut microbiome revealed by metagenomics and culture.</title>
        <authorList>
            <person name="Gilroy R."/>
            <person name="Ravi A."/>
            <person name="Getino M."/>
            <person name="Pursley I."/>
            <person name="Horton D.L."/>
            <person name="Alikhan N.F."/>
            <person name="Baker D."/>
            <person name="Gharbi K."/>
            <person name="Hall N."/>
            <person name="Watson M."/>
            <person name="Adriaenssens E.M."/>
            <person name="Foster-Nyarko E."/>
            <person name="Jarju S."/>
            <person name="Secka A."/>
            <person name="Antonio M."/>
            <person name="Oren A."/>
            <person name="Chaudhuri R.R."/>
            <person name="La Ragione R."/>
            <person name="Hildebrand F."/>
            <person name="Pallen M.J."/>
        </authorList>
    </citation>
    <scope>NUCLEOTIDE SEQUENCE</scope>
    <source>
        <strain evidence="18">2830</strain>
    </source>
</reference>
<evidence type="ECO:0000313" key="18">
    <source>
        <dbReference type="EMBL" id="HIU10313.1"/>
    </source>
</evidence>
<feature type="binding site" evidence="14 15">
    <location>
        <position position="56"/>
    </location>
    <ligand>
        <name>a divalent metal cation</name>
        <dbReference type="ChEBI" id="CHEBI:60240"/>
    </ligand>
</feature>
<dbReference type="PANTHER" id="PTHR10954:SF18">
    <property type="entry name" value="RIBONUCLEASE HII"/>
    <property type="match status" value="1"/>
</dbReference>
<dbReference type="AlphaFoldDB" id="A0A9D1HLW2"/>
<dbReference type="GO" id="GO:0005737">
    <property type="term" value="C:cytoplasm"/>
    <property type="evidence" value="ECO:0007669"/>
    <property type="project" value="UniProtKB-SubCell"/>
</dbReference>
<dbReference type="GO" id="GO:0030145">
    <property type="term" value="F:manganese ion binding"/>
    <property type="evidence" value="ECO:0007669"/>
    <property type="project" value="UniProtKB-UniRule"/>
</dbReference>
<dbReference type="Gene3D" id="3.30.420.10">
    <property type="entry name" value="Ribonuclease H-like superfamily/Ribonuclease H"/>
    <property type="match status" value="1"/>
</dbReference>
<feature type="binding site" evidence="14 15">
    <location>
        <position position="147"/>
    </location>
    <ligand>
        <name>a divalent metal cation</name>
        <dbReference type="ChEBI" id="CHEBI:60240"/>
    </ligand>
</feature>
<dbReference type="InterPro" id="IPR012337">
    <property type="entry name" value="RNaseH-like_sf"/>
</dbReference>
<evidence type="ECO:0000256" key="9">
    <source>
        <dbReference type="ARBA" id="ARBA00022722"/>
    </source>
</evidence>
<comment type="cofactor">
    <cofactor evidence="14 15">
        <name>Mn(2+)</name>
        <dbReference type="ChEBI" id="CHEBI:29035"/>
    </cofactor>
    <cofactor evidence="14 15">
        <name>Mg(2+)</name>
        <dbReference type="ChEBI" id="CHEBI:18420"/>
    </cofactor>
    <text evidence="14 15">Manganese or magnesium. Binds 1 divalent metal ion per monomer in the absence of substrate. May bind a second metal ion after substrate binding.</text>
</comment>
<evidence type="ECO:0000256" key="5">
    <source>
        <dbReference type="ARBA" id="ARBA00007383"/>
    </source>
</evidence>
<evidence type="ECO:0000256" key="16">
    <source>
        <dbReference type="RuleBase" id="RU003515"/>
    </source>
</evidence>
<evidence type="ECO:0000256" key="8">
    <source>
        <dbReference type="ARBA" id="ARBA00022490"/>
    </source>
</evidence>
<dbReference type="PANTHER" id="PTHR10954">
    <property type="entry name" value="RIBONUCLEASE H2 SUBUNIT A"/>
    <property type="match status" value="1"/>
</dbReference>
<dbReference type="Proteomes" id="UP000824124">
    <property type="component" value="Unassembled WGS sequence"/>
</dbReference>
<keyword evidence="10 14" id="KW-0479">Metal-binding</keyword>
<evidence type="ECO:0000256" key="12">
    <source>
        <dbReference type="ARBA" id="ARBA00022801"/>
    </source>
</evidence>
<dbReference type="NCBIfam" id="NF000594">
    <property type="entry name" value="PRK00015.1-1"/>
    <property type="match status" value="1"/>
</dbReference>
<comment type="similarity">
    <text evidence="5 14 16">Belongs to the RNase HII family.</text>
</comment>
<dbReference type="GO" id="GO:0043137">
    <property type="term" value="P:DNA replication, removal of RNA primer"/>
    <property type="evidence" value="ECO:0007669"/>
    <property type="project" value="TreeGrafter"/>
</dbReference>
<comment type="function">
    <text evidence="3 14 16">Endonuclease that specifically degrades the RNA of RNA-DNA hybrids.</text>
</comment>
<keyword evidence="12 14" id="KW-0378">Hydrolase</keyword>
<dbReference type="HAMAP" id="MF_00052_B">
    <property type="entry name" value="RNase_HII_B"/>
    <property type="match status" value="1"/>
</dbReference>
<dbReference type="PROSITE" id="PS51975">
    <property type="entry name" value="RNASE_H_2"/>
    <property type="match status" value="1"/>
</dbReference>
<protein>
    <recommendedName>
        <fullName evidence="7 14">Ribonuclease HII</fullName>
        <shortName evidence="14">RNase HII</shortName>
        <ecNumber evidence="6 14">3.1.26.4</ecNumber>
    </recommendedName>
</protein>
<dbReference type="EMBL" id="DVMH01000020">
    <property type="protein sequence ID" value="HIU10313.1"/>
    <property type="molecule type" value="Genomic_DNA"/>
</dbReference>
<organism evidence="18 19">
    <name type="scientific">Candidatus Avidehalobacter gallistercoris</name>
    <dbReference type="NCBI Taxonomy" id="2840694"/>
    <lineage>
        <taxon>Bacteria</taxon>
        <taxon>Bacillati</taxon>
        <taxon>Bacillota</taxon>
        <taxon>Clostridia</taxon>
        <taxon>Eubacteriales</taxon>
        <taxon>Peptococcaceae</taxon>
        <taxon>Peptococcaceae incertae sedis</taxon>
        <taxon>Candidatus Avidehalobacter</taxon>
    </lineage>
</organism>
<accession>A0A9D1HLW2</accession>
<sequence length="234" mass="25569">MKVTDLAPWQLKMAGTGDGVCNILPDTAEAERLRGLSHYEEALWADGIEFVAGLDEVGRGPIAGPVVVAAVILPPHLLLPGINDSKKLSPRKRYQLEEVIRRASIAWSLGAVGPHEIDQINILEATKLAMCRAIKMLPVHPQHLLVDALELPLPLPQTSIIKGDAQSISIGAASILAKCHRDRMMTVYDELYPGYNLAKHAGYPTPEHKRAVWALGLSPIHRKSFTLKPPKGKE</sequence>
<comment type="caution">
    <text evidence="18">The sequence shown here is derived from an EMBL/GenBank/DDBJ whole genome shotgun (WGS) entry which is preliminary data.</text>
</comment>
<dbReference type="Pfam" id="PF01351">
    <property type="entry name" value="RNase_HII"/>
    <property type="match status" value="1"/>
</dbReference>
<dbReference type="InterPro" id="IPR024567">
    <property type="entry name" value="RNase_HII/HIII_dom"/>
</dbReference>
<evidence type="ECO:0000256" key="3">
    <source>
        <dbReference type="ARBA" id="ARBA00004065"/>
    </source>
</evidence>
<comment type="catalytic activity">
    <reaction evidence="1 14 15 16">
        <text>Endonucleolytic cleavage to 5'-phosphomonoester.</text>
        <dbReference type="EC" id="3.1.26.4"/>
    </reaction>
</comment>
<dbReference type="GO" id="GO:0004523">
    <property type="term" value="F:RNA-DNA hybrid ribonuclease activity"/>
    <property type="evidence" value="ECO:0007669"/>
    <property type="project" value="UniProtKB-UniRule"/>
</dbReference>
<dbReference type="NCBIfam" id="NF000595">
    <property type="entry name" value="PRK00015.1-3"/>
    <property type="match status" value="1"/>
</dbReference>
<dbReference type="GO" id="GO:0032299">
    <property type="term" value="C:ribonuclease H2 complex"/>
    <property type="evidence" value="ECO:0007669"/>
    <property type="project" value="TreeGrafter"/>
</dbReference>
<evidence type="ECO:0000313" key="19">
    <source>
        <dbReference type="Proteomes" id="UP000824124"/>
    </source>
</evidence>
<evidence type="ECO:0000256" key="11">
    <source>
        <dbReference type="ARBA" id="ARBA00022759"/>
    </source>
</evidence>
<evidence type="ECO:0000256" key="7">
    <source>
        <dbReference type="ARBA" id="ARBA00019179"/>
    </source>
</evidence>
<evidence type="ECO:0000259" key="17">
    <source>
        <dbReference type="PROSITE" id="PS51975"/>
    </source>
</evidence>
<dbReference type="GO" id="GO:0006298">
    <property type="term" value="P:mismatch repair"/>
    <property type="evidence" value="ECO:0007669"/>
    <property type="project" value="TreeGrafter"/>
</dbReference>
<dbReference type="FunFam" id="3.30.420.10:FF:000006">
    <property type="entry name" value="Ribonuclease HII"/>
    <property type="match status" value="1"/>
</dbReference>
<evidence type="ECO:0000256" key="13">
    <source>
        <dbReference type="ARBA" id="ARBA00023211"/>
    </source>
</evidence>